<evidence type="ECO:0000313" key="4">
    <source>
        <dbReference type="Proteomes" id="UP001231189"/>
    </source>
</evidence>
<proteinExistence type="predicted"/>
<sequence length="329" mass="35771">MANKGSVVALDAAAGKRADLAVPAAVVGDQEKESFTSASSLGTAADGGEAVTNLMQKLNLTSREAAPLILDDEGDKEPPCPQWALMGKVLAPNNLHINTITSVIRPAWGNPKGLIVRHMGPNLFLAEFGSEADRSRVAKGGPWTLGNKHAILLKEFDVRVRPEEVVFNELIVWARIMKLGYELMNTDRDWRKRDASASSEQSQNGRTSRQGTEGGSGTHASAPIPNSKKKQDVTGGVVSSVKKTTRTRKASGTAKKVASAGGMLYNRGIVWLDRNGSKSSRLITDNALIAYECLHTIRKQKAKRPFFALKIDMMKAYDRVEWGYLHDFG</sequence>
<dbReference type="Proteomes" id="UP001231189">
    <property type="component" value="Unassembled WGS sequence"/>
</dbReference>
<name>A0AAD8VK06_LOLMU</name>
<reference evidence="3" key="1">
    <citation type="submission" date="2023-07" db="EMBL/GenBank/DDBJ databases">
        <title>A chromosome-level genome assembly of Lolium multiflorum.</title>
        <authorList>
            <person name="Chen Y."/>
            <person name="Copetti D."/>
            <person name="Kolliker R."/>
            <person name="Studer B."/>
        </authorList>
    </citation>
    <scope>NUCLEOTIDE SEQUENCE</scope>
    <source>
        <strain evidence="3">02402/16</strain>
        <tissue evidence="3">Leaf</tissue>
    </source>
</reference>
<dbReference type="EMBL" id="JAUUTY010000007">
    <property type="protein sequence ID" value="KAK1607565.1"/>
    <property type="molecule type" value="Genomic_DNA"/>
</dbReference>
<organism evidence="3 4">
    <name type="scientific">Lolium multiflorum</name>
    <name type="common">Italian ryegrass</name>
    <name type="synonym">Lolium perenne subsp. multiflorum</name>
    <dbReference type="NCBI Taxonomy" id="4521"/>
    <lineage>
        <taxon>Eukaryota</taxon>
        <taxon>Viridiplantae</taxon>
        <taxon>Streptophyta</taxon>
        <taxon>Embryophyta</taxon>
        <taxon>Tracheophyta</taxon>
        <taxon>Spermatophyta</taxon>
        <taxon>Magnoliopsida</taxon>
        <taxon>Liliopsida</taxon>
        <taxon>Poales</taxon>
        <taxon>Poaceae</taxon>
        <taxon>BOP clade</taxon>
        <taxon>Pooideae</taxon>
        <taxon>Poodae</taxon>
        <taxon>Poeae</taxon>
        <taxon>Poeae Chloroplast Group 2 (Poeae type)</taxon>
        <taxon>Loliodinae</taxon>
        <taxon>Loliinae</taxon>
        <taxon>Lolium</taxon>
    </lineage>
</organism>
<feature type="compositionally biased region" description="Polar residues" evidence="1">
    <location>
        <begin position="196"/>
        <end position="211"/>
    </location>
</feature>
<dbReference type="AlphaFoldDB" id="A0AAD8VK06"/>
<feature type="region of interest" description="Disordered" evidence="1">
    <location>
        <begin position="192"/>
        <end position="254"/>
    </location>
</feature>
<evidence type="ECO:0000259" key="2">
    <source>
        <dbReference type="Pfam" id="PF14111"/>
    </source>
</evidence>
<feature type="domain" description="DUF4283" evidence="2">
    <location>
        <begin position="82"/>
        <end position="163"/>
    </location>
</feature>
<dbReference type="Pfam" id="PF14111">
    <property type="entry name" value="DUF4283"/>
    <property type="match status" value="1"/>
</dbReference>
<keyword evidence="4" id="KW-1185">Reference proteome</keyword>
<evidence type="ECO:0000313" key="3">
    <source>
        <dbReference type="EMBL" id="KAK1607565.1"/>
    </source>
</evidence>
<dbReference type="InterPro" id="IPR025558">
    <property type="entry name" value="DUF4283"/>
</dbReference>
<gene>
    <name evidence="3" type="ORF">QYE76_031238</name>
</gene>
<evidence type="ECO:0000256" key="1">
    <source>
        <dbReference type="SAM" id="MobiDB-lite"/>
    </source>
</evidence>
<accession>A0AAD8VK06</accession>
<comment type="caution">
    <text evidence="3">The sequence shown here is derived from an EMBL/GenBank/DDBJ whole genome shotgun (WGS) entry which is preliminary data.</text>
</comment>
<protein>
    <recommendedName>
        <fullName evidence="2">DUF4283 domain-containing protein</fullName>
    </recommendedName>
</protein>